<evidence type="ECO:0000313" key="2">
    <source>
        <dbReference type="Proteomes" id="UP000292580"/>
    </source>
</evidence>
<accession>A0A483CRE7</accession>
<reference evidence="1 2" key="1">
    <citation type="submission" date="2017-11" db="EMBL/GenBank/DDBJ databases">
        <title>Isolation and Characterization of Methanofollis Species from Methane Seep Offshore SW Taiwan.</title>
        <authorList>
            <person name="Teng N.-H."/>
            <person name="Lai M.-C."/>
            <person name="Chen S.-C."/>
        </authorList>
    </citation>
    <scope>NUCLEOTIDE SEQUENCE [LARGE SCALE GENOMIC DNA]</scope>
    <source>
        <strain evidence="1 2">FWC-SCC2</strain>
    </source>
</reference>
<gene>
    <name evidence="1" type="ORF">CUJ86_01255</name>
</gene>
<sequence>MSGYAEKIIGILEPKIGAAMAKTALKTQCKKCGITPENISAGDLPNLADSLYAPLKVFAGDAFAQGMVDQIRKI</sequence>
<dbReference type="AlphaFoldDB" id="A0A483CRE7"/>
<dbReference type="OrthoDB" id="117531at2157"/>
<dbReference type="RefSeq" id="WP_130645749.1">
    <property type="nucleotide sequence ID" value="NZ_PGCL01000001.1"/>
</dbReference>
<evidence type="ECO:0000313" key="1">
    <source>
        <dbReference type="EMBL" id="TAJ45398.1"/>
    </source>
</evidence>
<proteinExistence type="predicted"/>
<dbReference type="Proteomes" id="UP000292580">
    <property type="component" value="Unassembled WGS sequence"/>
</dbReference>
<dbReference type="EMBL" id="PGCL01000001">
    <property type="protein sequence ID" value="TAJ45398.1"/>
    <property type="molecule type" value="Genomic_DNA"/>
</dbReference>
<comment type="caution">
    <text evidence="1">The sequence shown here is derived from an EMBL/GenBank/DDBJ whole genome shotgun (WGS) entry which is preliminary data.</text>
</comment>
<organism evidence="1 2">
    <name type="scientific">Methanofollis fontis</name>
    <dbReference type="NCBI Taxonomy" id="2052832"/>
    <lineage>
        <taxon>Archaea</taxon>
        <taxon>Methanobacteriati</taxon>
        <taxon>Methanobacteriota</taxon>
        <taxon>Stenosarchaea group</taxon>
        <taxon>Methanomicrobia</taxon>
        <taxon>Methanomicrobiales</taxon>
        <taxon>Methanomicrobiaceae</taxon>
        <taxon>Methanofollis</taxon>
    </lineage>
</organism>
<protein>
    <submittedName>
        <fullName evidence="1">Uncharacterized protein</fullName>
    </submittedName>
</protein>
<keyword evidence="2" id="KW-1185">Reference proteome</keyword>
<name>A0A483CRE7_9EURY</name>